<reference evidence="1 2" key="1">
    <citation type="submission" date="2019-01" db="EMBL/GenBank/DDBJ databases">
        <authorList>
            <consortium name="Pathogen Informatics"/>
        </authorList>
    </citation>
    <scope>NUCLEOTIDE SEQUENCE [LARGE SCALE GENOMIC DNA]</scope>
    <source>
        <strain evidence="1 2">NCTC10181</strain>
    </source>
</reference>
<dbReference type="PROSITE" id="PS51257">
    <property type="entry name" value="PROKAR_LIPOPROTEIN"/>
    <property type="match status" value="1"/>
</dbReference>
<sequence length="347" mass="40228">MKRFLKGLFIPSGLLSTSFLIISCQFTQNTQTEAQQTDLILEILKRTPLTRKLPKMEYLKPEDTQKDYTSEALDCMEKIIGVEIHDSTSGITLTSTVGEVIQNPGFSDATIKVLWRVKNSSVPAYYVESYHIDGFKKIPINHTHYVRTNHKQSQKVCLLKYNGQNLITLETTSLAQSYSKDTLTLNEQNIKQEANSLMNQFKLNNAIEPFIEDVFQKIIENLINQNKNERKTITKGQLDLMILENVGKRFFELIEKSDNPSQVISSGFDFINEYFEKLNMENINKYKNLLYALYIKFWATYMLEINYGQFSDNLKKIWILNELISVLKFENNTKIAQILQGELNNIR</sequence>
<evidence type="ECO:0008006" key="3">
    <source>
        <dbReference type="Google" id="ProtNLM"/>
    </source>
</evidence>
<name>A0A449B1F8_9BACT</name>
<dbReference type="RefSeq" id="WP_129725270.1">
    <property type="nucleotide sequence ID" value="NZ_LR215036.1"/>
</dbReference>
<dbReference type="OrthoDB" id="399053at2"/>
<keyword evidence="2" id="KW-1185">Reference proteome</keyword>
<dbReference type="KEGG" id="mcit:NCTC10181_00277"/>
<dbReference type="AlphaFoldDB" id="A0A449B1F8"/>
<evidence type="ECO:0000313" key="2">
    <source>
        <dbReference type="Proteomes" id="UP000290985"/>
    </source>
</evidence>
<organism evidence="1 2">
    <name type="scientific">Mycoplasmopsis citelli</name>
    <dbReference type="NCBI Taxonomy" id="171281"/>
    <lineage>
        <taxon>Bacteria</taxon>
        <taxon>Bacillati</taxon>
        <taxon>Mycoplasmatota</taxon>
        <taxon>Mycoplasmoidales</taxon>
        <taxon>Metamycoplasmataceae</taxon>
        <taxon>Mycoplasmopsis</taxon>
    </lineage>
</organism>
<protein>
    <recommendedName>
        <fullName evidence="3">Lipoprotein</fullName>
    </recommendedName>
</protein>
<dbReference type="Proteomes" id="UP000290985">
    <property type="component" value="Chromosome"/>
</dbReference>
<gene>
    <name evidence="1" type="ORF">NCTC10181_00277</name>
</gene>
<accession>A0A449B1F8</accession>
<dbReference type="EMBL" id="LR215036">
    <property type="protein sequence ID" value="VEU74438.1"/>
    <property type="molecule type" value="Genomic_DNA"/>
</dbReference>
<proteinExistence type="predicted"/>
<evidence type="ECO:0000313" key="1">
    <source>
        <dbReference type="EMBL" id="VEU74438.1"/>
    </source>
</evidence>